<reference evidence="1" key="1">
    <citation type="journal article" date="2020" name="Nature">
        <title>Giant virus diversity and host interactions through global metagenomics.</title>
        <authorList>
            <person name="Schulz F."/>
            <person name="Roux S."/>
            <person name="Paez-Espino D."/>
            <person name="Jungbluth S."/>
            <person name="Walsh D.A."/>
            <person name="Denef V.J."/>
            <person name="McMahon K.D."/>
            <person name="Konstantinidis K.T."/>
            <person name="Eloe-Fadrosh E.A."/>
            <person name="Kyrpides N.C."/>
            <person name="Woyke T."/>
        </authorList>
    </citation>
    <scope>NUCLEOTIDE SEQUENCE</scope>
    <source>
        <strain evidence="1">GVMAG-M-3300018416-45</strain>
    </source>
</reference>
<protein>
    <submittedName>
        <fullName evidence="1">Uncharacterized protein</fullName>
    </submittedName>
</protein>
<dbReference type="EMBL" id="MN739229">
    <property type="protein sequence ID" value="QHS94686.1"/>
    <property type="molecule type" value="Genomic_DNA"/>
</dbReference>
<sequence>MAYIYIIYNIFDKYPRIIKYTMYLKYKWS</sequence>
<organism evidence="1">
    <name type="scientific">viral metagenome</name>
    <dbReference type="NCBI Taxonomy" id="1070528"/>
    <lineage>
        <taxon>unclassified sequences</taxon>
        <taxon>metagenomes</taxon>
        <taxon>organismal metagenomes</taxon>
    </lineage>
</organism>
<proteinExistence type="predicted"/>
<accession>A0A6C0BR63</accession>
<dbReference type="AlphaFoldDB" id="A0A6C0BR63"/>
<evidence type="ECO:0000313" key="1">
    <source>
        <dbReference type="EMBL" id="QHS94686.1"/>
    </source>
</evidence>
<name>A0A6C0BR63_9ZZZZ</name>